<organism evidence="1">
    <name type="scientific">Roseihalotalea indica</name>
    <dbReference type="NCBI Taxonomy" id="2867963"/>
    <lineage>
        <taxon>Bacteria</taxon>
        <taxon>Pseudomonadati</taxon>
        <taxon>Bacteroidota</taxon>
        <taxon>Cytophagia</taxon>
        <taxon>Cytophagales</taxon>
        <taxon>Catalimonadaceae</taxon>
        <taxon>Roseihalotalea</taxon>
    </lineage>
</organism>
<reference evidence="1" key="2">
    <citation type="journal article" date="2024" name="Antonie Van Leeuwenhoek">
        <title>Roseihalotalea indica gen. nov., sp. nov., a halophilic Bacteroidetes from mesopelagic Southwest Indian Ocean with higher carbohydrate metabolic potential.</title>
        <authorList>
            <person name="Chen B."/>
            <person name="Zhang M."/>
            <person name="Lin D."/>
            <person name="Ye J."/>
            <person name="Tang K."/>
        </authorList>
    </citation>
    <scope>NUCLEOTIDE SEQUENCE</scope>
    <source>
        <strain evidence="1">TK19036</strain>
    </source>
</reference>
<proteinExistence type="predicted"/>
<dbReference type="AlphaFoldDB" id="A0AA49GRT2"/>
<evidence type="ECO:0000313" key="1">
    <source>
        <dbReference type="EMBL" id="WKN39452.1"/>
    </source>
</evidence>
<dbReference type="Pfam" id="PF14054">
    <property type="entry name" value="DUF4249"/>
    <property type="match status" value="1"/>
</dbReference>
<dbReference type="InterPro" id="IPR025345">
    <property type="entry name" value="DUF4249"/>
</dbReference>
<reference evidence="1" key="1">
    <citation type="journal article" date="2023" name="Comput. Struct. Biotechnol. J.">
        <title>Discovery of a novel marine Bacteroidetes with a rich repertoire of carbohydrate-active enzymes.</title>
        <authorList>
            <person name="Chen B."/>
            <person name="Liu G."/>
            <person name="Chen Q."/>
            <person name="Wang H."/>
            <person name="Liu L."/>
            <person name="Tang K."/>
        </authorList>
    </citation>
    <scope>NUCLEOTIDE SEQUENCE</scope>
    <source>
        <strain evidence="1">TK19036</strain>
    </source>
</reference>
<protein>
    <submittedName>
        <fullName evidence="1">DUF4249 domain-containing protein</fullName>
    </submittedName>
</protein>
<name>A0AA49GRT2_9BACT</name>
<sequence>MKVQRFIYVLCLFLTTCIDPFDIGDVVEGQRNLVVDGLITNQQKAHEIRITYSSPNLQVFEDEEVIGANVYIEDEEGNRTLLSEVEAGLYQTPADFAGTVGMAYTLNIRTAEDKSYRSLPEMMQPVAEIDSIYARLESRPYLTSIGSLLDEWGMQLYVSTGTGLPEANFYRWNWVETYEFIAPLIAPMQLNVPVCFQSGRLYRQLLIGSSQDLTKDRIERQPMTFVSKRGRKLQIRYSLLVEQYSLTERAFTFWENVQEQQNSDGSVFDPPPARIIGNMRSVDNPDETVLGYFQVSAVTEKRVFIGRGEVPSSPGGPVTGGFESCNSADPEPYCYDCSLLPGTTTERPPFW</sequence>
<gene>
    <name evidence="1" type="ORF">K4G66_12195</name>
</gene>
<dbReference type="EMBL" id="CP120682">
    <property type="protein sequence ID" value="WKN39452.1"/>
    <property type="molecule type" value="Genomic_DNA"/>
</dbReference>
<accession>A0AA49GRT2</accession>